<proteinExistence type="predicted"/>
<protein>
    <submittedName>
        <fullName evidence="2">Copper-binding protein</fullName>
    </submittedName>
</protein>
<keyword evidence="1" id="KW-0732">Signal</keyword>
<evidence type="ECO:0000313" key="2">
    <source>
        <dbReference type="EMBL" id="MFC5522127.1"/>
    </source>
</evidence>
<organism evidence="2 3">
    <name type="scientific">Polaromonas jejuensis</name>
    <dbReference type="NCBI Taxonomy" id="457502"/>
    <lineage>
        <taxon>Bacteria</taxon>
        <taxon>Pseudomonadati</taxon>
        <taxon>Pseudomonadota</taxon>
        <taxon>Betaproteobacteria</taxon>
        <taxon>Burkholderiales</taxon>
        <taxon>Comamonadaceae</taxon>
        <taxon>Polaromonas</taxon>
    </lineage>
</organism>
<dbReference type="InterPro" id="IPR042230">
    <property type="entry name" value="CusF_sf"/>
</dbReference>
<evidence type="ECO:0000313" key="3">
    <source>
        <dbReference type="Proteomes" id="UP001596084"/>
    </source>
</evidence>
<keyword evidence="3" id="KW-1185">Reference proteome</keyword>
<dbReference type="InterPro" id="IPR021647">
    <property type="entry name" value="CusF_Ec"/>
</dbReference>
<dbReference type="RefSeq" id="WP_068834157.1">
    <property type="nucleotide sequence ID" value="NZ_JBHSMX010000023.1"/>
</dbReference>
<accession>A0ABW0QD93</accession>
<sequence>MKLVRIIASLTLAATAIATGYAQAQPSGQAGVKPVTAAPAMAASLTNAEVLKVYPKEKRVLLKHGPIPNIGMGAMTMEFALLDPKMLSSVKPGDKVRFAADQVKGEYVVTHIELAK</sequence>
<gene>
    <name evidence="2" type="ORF">ACFPP7_14570</name>
</gene>
<dbReference type="Proteomes" id="UP001596084">
    <property type="component" value="Unassembled WGS sequence"/>
</dbReference>
<dbReference type="EMBL" id="JBHSMX010000023">
    <property type="protein sequence ID" value="MFC5522127.1"/>
    <property type="molecule type" value="Genomic_DNA"/>
</dbReference>
<dbReference type="Pfam" id="PF11604">
    <property type="entry name" value="CusF_Ec"/>
    <property type="match status" value="1"/>
</dbReference>
<reference evidence="3" key="1">
    <citation type="journal article" date="2019" name="Int. J. Syst. Evol. Microbiol.">
        <title>The Global Catalogue of Microorganisms (GCM) 10K type strain sequencing project: providing services to taxonomists for standard genome sequencing and annotation.</title>
        <authorList>
            <consortium name="The Broad Institute Genomics Platform"/>
            <consortium name="The Broad Institute Genome Sequencing Center for Infectious Disease"/>
            <person name="Wu L."/>
            <person name="Ma J."/>
        </authorList>
    </citation>
    <scope>NUCLEOTIDE SEQUENCE [LARGE SCALE GENOMIC DNA]</scope>
    <source>
        <strain evidence="3">CGMCC 4.7277</strain>
    </source>
</reference>
<feature type="signal peptide" evidence="1">
    <location>
        <begin position="1"/>
        <end position="24"/>
    </location>
</feature>
<dbReference type="Gene3D" id="2.40.50.320">
    <property type="entry name" value="Copper binding periplasmic protein CusF"/>
    <property type="match status" value="1"/>
</dbReference>
<name>A0ABW0QD93_9BURK</name>
<feature type="chain" id="PRO_5046124817" evidence="1">
    <location>
        <begin position="25"/>
        <end position="116"/>
    </location>
</feature>
<comment type="caution">
    <text evidence="2">The sequence shown here is derived from an EMBL/GenBank/DDBJ whole genome shotgun (WGS) entry which is preliminary data.</text>
</comment>
<evidence type="ECO:0000256" key="1">
    <source>
        <dbReference type="SAM" id="SignalP"/>
    </source>
</evidence>